<reference evidence="1 2" key="1">
    <citation type="submission" date="2019-09" db="EMBL/GenBank/DDBJ databases">
        <title>FDA dAtabase for Regulatory Grade micrObial Sequences (FDA-ARGOS): Supporting development and validation of Infectious Disease Dx tests.</title>
        <authorList>
            <person name="Sciortino C."/>
            <person name="Tallon L."/>
            <person name="Sadzewicz L."/>
            <person name="Vavikolanu K."/>
            <person name="Mehta A."/>
            <person name="Aluvathingal J."/>
            <person name="Nadendla S."/>
            <person name="Nandy P."/>
            <person name="Geyer C."/>
            <person name="Yan Y."/>
            <person name="Sichtig H."/>
        </authorList>
    </citation>
    <scope>NUCLEOTIDE SEQUENCE [LARGE SCALE GENOMIC DNA]</scope>
    <source>
        <strain evidence="1 2">FDAARGOS_643</strain>
        <plasmid evidence="1 2">unnamed2</plasmid>
    </source>
</reference>
<evidence type="ECO:0000313" key="1">
    <source>
        <dbReference type="EMBL" id="QEU06769.1"/>
    </source>
</evidence>
<name>A0A5P2QMR9_9RHOB</name>
<evidence type="ECO:0000313" key="2">
    <source>
        <dbReference type="Proteomes" id="UP000324507"/>
    </source>
</evidence>
<dbReference type="Proteomes" id="UP000324507">
    <property type="component" value="Plasmid unnamed2"/>
</dbReference>
<sequence>MPPGSSAKAPEWGFFIQPFWGDYGQHSQAIALAAVAVVTMTVAPGRLPLVALGLSLSWGRLRLLQEEPAAWPQPRLHAPGALPLCVGHPAMADADRGVAFGTGSSAALVRLRRSHGRPDDALSQWRQAGSAAHRPRPAMYRADADLFLRGAGLRRAVRPVATDRISAHLGGAGAVPPWVVVAIWCRQAQGHGGRPAAKRTTRAMGYCAF</sequence>
<accession>A0A5P2QMR9</accession>
<geneLocation type="plasmid" evidence="1">
    <name>unnamed2</name>
</geneLocation>
<dbReference type="EMBL" id="CP044079">
    <property type="protein sequence ID" value="QEU06769.1"/>
    <property type="molecule type" value="Genomic_DNA"/>
</dbReference>
<gene>
    <name evidence="1" type="ORF">FOB51_01480</name>
</gene>
<dbReference type="AlphaFoldDB" id="A0A5P2QMR9"/>
<keyword evidence="1" id="KW-0614">Plasmid</keyword>
<organism evidence="1 2">
    <name type="scientific">Paracoccus yeei</name>
    <dbReference type="NCBI Taxonomy" id="147645"/>
    <lineage>
        <taxon>Bacteria</taxon>
        <taxon>Pseudomonadati</taxon>
        <taxon>Pseudomonadota</taxon>
        <taxon>Alphaproteobacteria</taxon>
        <taxon>Rhodobacterales</taxon>
        <taxon>Paracoccaceae</taxon>
        <taxon>Paracoccus</taxon>
    </lineage>
</organism>
<protein>
    <submittedName>
        <fullName evidence="1">Uncharacterized protein</fullName>
    </submittedName>
</protein>
<proteinExistence type="predicted"/>